<dbReference type="AlphaFoldDB" id="A0ABD0KSW5"/>
<evidence type="ECO:0000313" key="2">
    <source>
        <dbReference type="EMBL" id="KAK7489978.1"/>
    </source>
</evidence>
<feature type="region of interest" description="Disordered" evidence="1">
    <location>
        <begin position="39"/>
        <end position="69"/>
    </location>
</feature>
<proteinExistence type="predicted"/>
<reference evidence="2 3" key="1">
    <citation type="journal article" date="2023" name="Sci. Data">
        <title>Genome assembly of the Korean intertidal mud-creeper Batillaria attramentaria.</title>
        <authorList>
            <person name="Patra A.K."/>
            <person name="Ho P.T."/>
            <person name="Jun S."/>
            <person name="Lee S.J."/>
            <person name="Kim Y."/>
            <person name="Won Y.J."/>
        </authorList>
    </citation>
    <scope>NUCLEOTIDE SEQUENCE [LARGE SCALE GENOMIC DNA]</scope>
    <source>
        <strain evidence="2">Wonlab-2016</strain>
    </source>
</reference>
<dbReference type="Proteomes" id="UP001519460">
    <property type="component" value="Unassembled WGS sequence"/>
</dbReference>
<gene>
    <name evidence="2" type="ORF">BaRGS_00018843</name>
</gene>
<evidence type="ECO:0000256" key="1">
    <source>
        <dbReference type="SAM" id="MobiDB-lite"/>
    </source>
</evidence>
<sequence length="110" mass="12443">MLRLGCQCVFTAVQGELGTKGQFRVEERNAACIPCTPVEPNTTGDHNYTRDRQKKRRPATVASKQRPQPTILIIRQQHNPQSNSQKTICLQQNPHSNSQLTICLHNNSHK</sequence>
<name>A0ABD0KSW5_9CAEN</name>
<comment type="caution">
    <text evidence="2">The sequence shown here is derived from an EMBL/GenBank/DDBJ whole genome shotgun (WGS) entry which is preliminary data.</text>
</comment>
<protein>
    <submittedName>
        <fullName evidence="2">Uncharacterized protein</fullName>
    </submittedName>
</protein>
<keyword evidence="3" id="KW-1185">Reference proteome</keyword>
<accession>A0ABD0KSW5</accession>
<dbReference type="EMBL" id="JACVVK020000132">
    <property type="protein sequence ID" value="KAK7489978.1"/>
    <property type="molecule type" value="Genomic_DNA"/>
</dbReference>
<organism evidence="2 3">
    <name type="scientific">Batillaria attramentaria</name>
    <dbReference type="NCBI Taxonomy" id="370345"/>
    <lineage>
        <taxon>Eukaryota</taxon>
        <taxon>Metazoa</taxon>
        <taxon>Spiralia</taxon>
        <taxon>Lophotrochozoa</taxon>
        <taxon>Mollusca</taxon>
        <taxon>Gastropoda</taxon>
        <taxon>Caenogastropoda</taxon>
        <taxon>Sorbeoconcha</taxon>
        <taxon>Cerithioidea</taxon>
        <taxon>Batillariidae</taxon>
        <taxon>Batillaria</taxon>
    </lineage>
</organism>
<evidence type="ECO:0000313" key="3">
    <source>
        <dbReference type="Proteomes" id="UP001519460"/>
    </source>
</evidence>